<dbReference type="PRINTS" id="PR00304">
    <property type="entry name" value="TCOMPLEXTCP1"/>
</dbReference>
<dbReference type="Pfam" id="PF00118">
    <property type="entry name" value="Cpn60_TCP1"/>
    <property type="match status" value="1"/>
</dbReference>
<comment type="similarity">
    <text evidence="2 12">Belongs to the TCP-1 chaperonin family.</text>
</comment>
<evidence type="ECO:0000256" key="12">
    <source>
        <dbReference type="RuleBase" id="RU004187"/>
    </source>
</evidence>
<keyword evidence="5 12" id="KW-0547">Nucleotide-binding</keyword>
<proteinExistence type="inferred from homology"/>
<dbReference type="NCBIfam" id="TIGR02340">
    <property type="entry name" value="chap_CCT_alpha"/>
    <property type="match status" value="1"/>
</dbReference>
<dbReference type="GO" id="GO:0016887">
    <property type="term" value="F:ATP hydrolysis activity"/>
    <property type="evidence" value="ECO:0007669"/>
    <property type="project" value="InterPro"/>
</dbReference>
<dbReference type="PROSITE" id="PS00751">
    <property type="entry name" value="TCP1_2"/>
    <property type="match status" value="1"/>
</dbReference>
<keyword evidence="6 12" id="KW-0067">ATP-binding</keyword>
<dbReference type="PROSITE" id="PS00750">
    <property type="entry name" value="TCP1_1"/>
    <property type="match status" value="1"/>
</dbReference>
<comment type="function">
    <text evidence="10">Implicated in mitochondrial protein import and macromolecular assembly. May facilitate the correct folding of imported proteins. May also prevent misfolding and promote the refolding and proper assembly of unfolded polypeptides generated under stress conditions in the mitochondrial matrix.</text>
</comment>
<dbReference type="InterPro" id="IPR027410">
    <property type="entry name" value="TCP-1-like_intermed_sf"/>
</dbReference>
<comment type="subcellular location">
    <subcellularLocation>
        <location evidence="1">Cytoplasm</location>
    </subcellularLocation>
</comment>
<dbReference type="NCBIfam" id="NF041083">
    <property type="entry name" value="thermosome_beta"/>
    <property type="match status" value="1"/>
</dbReference>
<evidence type="ECO:0000256" key="11">
    <source>
        <dbReference type="ARBA" id="ARBA00030049"/>
    </source>
</evidence>
<keyword evidence="4" id="KW-0963">Cytoplasm</keyword>
<dbReference type="InterPro" id="IPR002194">
    <property type="entry name" value="Chaperonin_TCP-1_CS"/>
</dbReference>
<sequence>MSKALALDGKRKSGQPVRTELVQTVQVLSNILKSSLGPVGLDKMLVDDIGDIIVTNDGATILNRLEVEHPAAKMLVDLSKLQDDEVGDGTTSVVLLASELLKRANHIAQHKIHPTNIIAGYKLAARESVKFIKENMTIKTASLGPDAIMNIARTSMSSKILSSDIDHFAKICTEAVMSVKTVNDLGDYVYPVKAISVLKQHGKSSSESTLVDGFALNCTRSSQAMPTAVQNAKIALLDFDLRVTKLKLGIQIIVSDPKELEAIRRREVDVTKERILKIIAAGANVILTTKGIDDVCMKYMVEAGVIGVRRCKKDDLKRIAKATGGTILVSLASIEQDGEETFDASNLGTAAAVVEERFADDECLIVKGGLKHTQSSIILRGANSFMLDEMERSMNDALQAVKRTLESTAVCPGGGAVETALAIYLENFAHTLGSREQQAIAEFAEALLVVPKQLSINAALDAVDLVAKLRVAHHQAQSDPSQKDKGLQWTGLDLNNGVIRNSVEAGCLEPSMSKVKSIQFATEAAISILRIDDVIRLNAKEEPEQDHH</sequence>
<evidence type="ECO:0000256" key="3">
    <source>
        <dbReference type="ARBA" id="ARBA00014424"/>
    </source>
</evidence>
<dbReference type="InterPro" id="IPR002423">
    <property type="entry name" value="Cpn60/GroEL/TCP-1"/>
</dbReference>
<dbReference type="InterPro" id="IPR027409">
    <property type="entry name" value="GroEL-like_apical_dom_sf"/>
</dbReference>
<accession>A0A7S1IE80</accession>
<dbReference type="GO" id="GO:0005524">
    <property type="term" value="F:ATP binding"/>
    <property type="evidence" value="ECO:0007669"/>
    <property type="project" value="UniProtKB-KW"/>
</dbReference>
<keyword evidence="8" id="KW-0346">Stress response</keyword>
<evidence type="ECO:0000256" key="1">
    <source>
        <dbReference type="ARBA" id="ARBA00004496"/>
    </source>
</evidence>
<keyword evidence="9 12" id="KW-0143">Chaperone</keyword>
<dbReference type="AlphaFoldDB" id="A0A7S1IE80"/>
<reference evidence="13" key="1">
    <citation type="submission" date="2021-01" db="EMBL/GenBank/DDBJ databases">
        <authorList>
            <person name="Corre E."/>
            <person name="Pelletier E."/>
            <person name="Niang G."/>
            <person name="Scheremetjew M."/>
            <person name="Finn R."/>
            <person name="Kale V."/>
            <person name="Holt S."/>
            <person name="Cochrane G."/>
            <person name="Meng A."/>
            <person name="Brown T."/>
            <person name="Cohen L."/>
        </authorList>
    </citation>
    <scope>NUCLEOTIDE SEQUENCE</scope>
    <source>
        <strain evidence="13">NIES-381</strain>
    </source>
</reference>
<evidence type="ECO:0000313" key="13">
    <source>
        <dbReference type="EMBL" id="CAD9009767.1"/>
    </source>
</evidence>
<evidence type="ECO:0000256" key="5">
    <source>
        <dbReference type="ARBA" id="ARBA00022741"/>
    </source>
</evidence>
<dbReference type="Gene3D" id="3.30.260.10">
    <property type="entry name" value="TCP-1-like chaperonin intermediate domain"/>
    <property type="match status" value="1"/>
</dbReference>
<evidence type="ECO:0000256" key="7">
    <source>
        <dbReference type="ARBA" id="ARBA00022946"/>
    </source>
</evidence>
<evidence type="ECO:0000256" key="2">
    <source>
        <dbReference type="ARBA" id="ARBA00008020"/>
    </source>
</evidence>
<dbReference type="PROSITE" id="PS00995">
    <property type="entry name" value="TCP1_3"/>
    <property type="match status" value="1"/>
</dbReference>
<dbReference type="GO" id="GO:0051082">
    <property type="term" value="F:unfolded protein binding"/>
    <property type="evidence" value="ECO:0007669"/>
    <property type="project" value="InterPro"/>
</dbReference>
<dbReference type="GO" id="GO:0005737">
    <property type="term" value="C:cytoplasm"/>
    <property type="evidence" value="ECO:0007669"/>
    <property type="project" value="UniProtKB-SubCell"/>
</dbReference>
<dbReference type="InterPro" id="IPR053374">
    <property type="entry name" value="TCP-1_chaperonin"/>
</dbReference>
<gene>
    <name evidence="13" type="ORF">EGYM00392_LOCUS20862</name>
</gene>
<dbReference type="GO" id="GO:0140662">
    <property type="term" value="F:ATP-dependent protein folding chaperone"/>
    <property type="evidence" value="ECO:0007669"/>
    <property type="project" value="InterPro"/>
</dbReference>
<dbReference type="CDD" id="cd03335">
    <property type="entry name" value="TCP1_alpha"/>
    <property type="match status" value="1"/>
</dbReference>
<dbReference type="SUPFAM" id="SSF54849">
    <property type="entry name" value="GroEL-intermediate domain like"/>
    <property type="match status" value="1"/>
</dbReference>
<dbReference type="InterPro" id="IPR027413">
    <property type="entry name" value="GROEL-like_equatorial_sf"/>
</dbReference>
<dbReference type="NCBIfam" id="NF041082">
    <property type="entry name" value="thermosome_alpha"/>
    <property type="match status" value="1"/>
</dbReference>
<dbReference type="InterPro" id="IPR012715">
    <property type="entry name" value="Chap_CCT_alpha"/>
</dbReference>
<dbReference type="InterPro" id="IPR054827">
    <property type="entry name" value="thermosome_alpha"/>
</dbReference>
<dbReference type="Gene3D" id="1.10.560.10">
    <property type="entry name" value="GroEL-like equatorial domain"/>
    <property type="match status" value="1"/>
</dbReference>
<dbReference type="PANTHER" id="PTHR11353">
    <property type="entry name" value="CHAPERONIN"/>
    <property type="match status" value="1"/>
</dbReference>
<keyword evidence="7" id="KW-0809">Transit peptide</keyword>
<dbReference type="SUPFAM" id="SSF52029">
    <property type="entry name" value="GroEL apical domain-like"/>
    <property type="match status" value="1"/>
</dbReference>
<dbReference type="InterPro" id="IPR017998">
    <property type="entry name" value="Chaperone_TCP-1"/>
</dbReference>
<dbReference type="SUPFAM" id="SSF48592">
    <property type="entry name" value="GroEL equatorial domain-like"/>
    <property type="match status" value="1"/>
</dbReference>
<evidence type="ECO:0000256" key="6">
    <source>
        <dbReference type="ARBA" id="ARBA00022840"/>
    </source>
</evidence>
<evidence type="ECO:0000256" key="4">
    <source>
        <dbReference type="ARBA" id="ARBA00022490"/>
    </source>
</evidence>
<evidence type="ECO:0000256" key="10">
    <source>
        <dbReference type="ARBA" id="ARBA00025467"/>
    </source>
</evidence>
<protein>
    <recommendedName>
        <fullName evidence="3">T-complex protein 1 subunit alpha</fullName>
    </recommendedName>
    <alternativeName>
        <fullName evidence="11">CCT-alpha</fullName>
    </alternativeName>
</protein>
<evidence type="ECO:0000256" key="9">
    <source>
        <dbReference type="ARBA" id="ARBA00023186"/>
    </source>
</evidence>
<dbReference type="EMBL" id="HBGA01056664">
    <property type="protein sequence ID" value="CAD9009767.1"/>
    <property type="molecule type" value="Transcribed_RNA"/>
</dbReference>
<evidence type="ECO:0000256" key="8">
    <source>
        <dbReference type="ARBA" id="ARBA00023016"/>
    </source>
</evidence>
<name>A0A7S1IE80_9EUGL</name>
<dbReference type="FunFam" id="3.50.7.10:FF:000009">
    <property type="entry name" value="T-complex protein 1 subunit alpha"/>
    <property type="match status" value="1"/>
</dbReference>
<organism evidence="13">
    <name type="scientific">Eutreptiella gymnastica</name>
    <dbReference type="NCBI Taxonomy" id="73025"/>
    <lineage>
        <taxon>Eukaryota</taxon>
        <taxon>Discoba</taxon>
        <taxon>Euglenozoa</taxon>
        <taxon>Euglenida</taxon>
        <taxon>Spirocuta</taxon>
        <taxon>Euglenophyceae</taxon>
        <taxon>Eutreptiales</taxon>
        <taxon>Eutreptiaceae</taxon>
        <taxon>Eutreptiella</taxon>
    </lineage>
</organism>
<dbReference type="Gene3D" id="3.50.7.10">
    <property type="entry name" value="GroEL"/>
    <property type="match status" value="1"/>
</dbReference>